<dbReference type="Gene3D" id="1.10.540.10">
    <property type="entry name" value="Acyl-CoA dehydrogenase/oxidase, N-terminal domain"/>
    <property type="match status" value="1"/>
</dbReference>
<keyword evidence="1" id="KW-0560">Oxidoreductase</keyword>
<dbReference type="Proteomes" id="UP001202243">
    <property type="component" value="Unassembled WGS sequence"/>
</dbReference>
<name>A0ABT0WMV6_9BURK</name>
<dbReference type="InterPro" id="IPR013107">
    <property type="entry name" value="Acyl-CoA_DH_C"/>
</dbReference>
<dbReference type="InterPro" id="IPR009100">
    <property type="entry name" value="AcylCoA_DH/oxidase_NM_dom_sf"/>
</dbReference>
<gene>
    <name evidence="3" type="ORF">NCG91_06350</name>
</gene>
<feature type="domain" description="Acyl-CoA dehydrogenase C-terminal" evidence="2">
    <location>
        <begin position="236"/>
        <end position="366"/>
    </location>
</feature>
<proteinExistence type="predicted"/>
<dbReference type="Gene3D" id="1.20.140.10">
    <property type="entry name" value="Butyryl-CoA Dehydrogenase, subunit A, domain 3"/>
    <property type="match status" value="1"/>
</dbReference>
<keyword evidence="4" id="KW-1185">Reference proteome</keyword>
<dbReference type="PIRSF" id="PIRSF016578">
    <property type="entry name" value="HsaA"/>
    <property type="match status" value="1"/>
</dbReference>
<evidence type="ECO:0000313" key="4">
    <source>
        <dbReference type="Proteomes" id="UP001202243"/>
    </source>
</evidence>
<organism evidence="3 4">
    <name type="scientific">Janthinobacterium kumbetense</name>
    <dbReference type="NCBI Taxonomy" id="2950280"/>
    <lineage>
        <taxon>Bacteria</taxon>
        <taxon>Pseudomonadati</taxon>
        <taxon>Pseudomonadota</taxon>
        <taxon>Betaproteobacteria</taxon>
        <taxon>Burkholderiales</taxon>
        <taxon>Oxalobacteraceae</taxon>
        <taxon>Janthinobacterium</taxon>
    </lineage>
</organism>
<comment type="caution">
    <text evidence="3">The sequence shown here is derived from an EMBL/GenBank/DDBJ whole genome shotgun (WGS) entry which is preliminary data.</text>
</comment>
<accession>A0ABT0WMV6</accession>
<dbReference type="InterPro" id="IPR037069">
    <property type="entry name" value="AcylCoA_DH/ox_N_sf"/>
</dbReference>
<dbReference type="EMBL" id="JAMQGR010000001">
    <property type="protein sequence ID" value="MCM2565213.1"/>
    <property type="molecule type" value="Genomic_DNA"/>
</dbReference>
<reference evidence="3 4" key="1">
    <citation type="submission" date="2022-06" db="EMBL/GenBank/DDBJ databases">
        <title>Janthinobacterium kumbetensis sp. nov., isolated from spring water in Turkey.</title>
        <authorList>
            <person name="Inan Bektas K."/>
            <person name="Belduz A.A."/>
            <person name="Canakci S."/>
            <person name="Nalcaoglu A."/>
            <person name="Ceylan E."/>
            <person name="Kati H."/>
        </authorList>
    </citation>
    <scope>NUCLEOTIDE SEQUENCE [LARGE SCALE GENOMIC DNA]</scope>
    <source>
        <strain evidence="3 4">GK</strain>
    </source>
</reference>
<dbReference type="InterPro" id="IPR046373">
    <property type="entry name" value="Acyl-CoA_Oxase/DH_mid-dom_sf"/>
</dbReference>
<evidence type="ECO:0000259" key="2">
    <source>
        <dbReference type="Pfam" id="PF08028"/>
    </source>
</evidence>
<dbReference type="Gene3D" id="2.40.110.10">
    <property type="entry name" value="Butyryl-CoA Dehydrogenase, subunit A, domain 2"/>
    <property type="match status" value="1"/>
</dbReference>
<evidence type="ECO:0000313" key="3">
    <source>
        <dbReference type="EMBL" id="MCM2565213.1"/>
    </source>
</evidence>
<evidence type="ECO:0000256" key="1">
    <source>
        <dbReference type="ARBA" id="ARBA00023002"/>
    </source>
</evidence>
<dbReference type="Pfam" id="PF08028">
    <property type="entry name" value="Acyl-CoA_dh_2"/>
    <property type="match status" value="1"/>
</dbReference>
<dbReference type="RefSeq" id="WP_251349077.1">
    <property type="nucleotide sequence ID" value="NZ_JAMQGR010000001.1"/>
</dbReference>
<dbReference type="SUPFAM" id="SSF56645">
    <property type="entry name" value="Acyl-CoA dehydrogenase NM domain-like"/>
    <property type="match status" value="1"/>
</dbReference>
<sequence length="368" mass="39349">MPHAALATPATLSERDARRIARHAPAADAARFLHPAQQALLHRRGWLTMLAPRGAGGAELPLPQVVRLEEAVAAVDGSMGWVLTLCAGAGWFAGFLAPDMARTIIGTPRVCLGGSGAATGEAEEEGDGYRITGSWDYASGAPMATHFTLNARLRRDGQPLLDAEGKPRIRAFLVPAALVQLVPSWNSIGMRASASHSYRIDGQWVAKEHGFAIDASAATADGPLYRYPFYSLAYVTLAANVAGMASHFMQLAEEGMRHRRHARAGLPLLDVPEVAAMLQARKQAFAAARTRFYAVLDDSWAQVAGGAALGADAMQAVQDRSLDLVAACRAAVGDVYPYCGLYAAREDSTINRVWRDFHTASQHALLLP</sequence>
<protein>
    <submittedName>
        <fullName evidence="3">Acyl-CoA dehydrogenase</fullName>
    </submittedName>
</protein>